<dbReference type="InterPro" id="IPR029016">
    <property type="entry name" value="GAF-like_dom_sf"/>
</dbReference>
<dbReference type="STRING" id="1121416.SAMN02745220_05279"/>
<dbReference type="Gene3D" id="3.40.190.10">
    <property type="entry name" value="Periplasmic binding protein-like II"/>
    <property type="match status" value="2"/>
</dbReference>
<feature type="modified residue" description="4-aspartylphosphate" evidence="6">
    <location>
        <position position="1243"/>
    </location>
</feature>
<evidence type="ECO:0000259" key="9">
    <source>
        <dbReference type="PROSITE" id="PS50110"/>
    </source>
</evidence>
<keyword evidence="4" id="KW-0808">Transferase</keyword>
<proteinExistence type="predicted"/>
<feature type="domain" description="PAC" evidence="11">
    <location>
        <begin position="458"/>
        <end position="510"/>
    </location>
</feature>
<dbReference type="InterPro" id="IPR001789">
    <property type="entry name" value="Sig_transdc_resp-reg_receiver"/>
</dbReference>
<evidence type="ECO:0000259" key="8">
    <source>
        <dbReference type="PROSITE" id="PS50109"/>
    </source>
</evidence>
<dbReference type="InterPro" id="IPR011006">
    <property type="entry name" value="CheY-like_superfamily"/>
</dbReference>
<evidence type="ECO:0000256" key="7">
    <source>
        <dbReference type="SAM" id="Phobius"/>
    </source>
</evidence>
<dbReference type="PANTHER" id="PTHR43304:SF1">
    <property type="entry name" value="PAC DOMAIN-CONTAINING PROTEIN"/>
    <property type="match status" value="1"/>
</dbReference>
<accession>A0A1M7YM92</accession>
<keyword evidence="7" id="KW-0472">Membrane</keyword>
<feature type="domain" description="PAS" evidence="10">
    <location>
        <begin position="706"/>
        <end position="734"/>
    </location>
</feature>
<organism evidence="12 13">
    <name type="scientific">Desulfopila aestuarii DSM 18488</name>
    <dbReference type="NCBI Taxonomy" id="1121416"/>
    <lineage>
        <taxon>Bacteria</taxon>
        <taxon>Pseudomonadati</taxon>
        <taxon>Thermodesulfobacteriota</taxon>
        <taxon>Desulfobulbia</taxon>
        <taxon>Desulfobulbales</taxon>
        <taxon>Desulfocapsaceae</taxon>
        <taxon>Desulfopila</taxon>
    </lineage>
</organism>
<dbReference type="Gene3D" id="3.30.450.20">
    <property type="entry name" value="PAS domain"/>
    <property type="match status" value="3"/>
</dbReference>
<dbReference type="Pfam" id="PF13426">
    <property type="entry name" value="PAS_9"/>
    <property type="match status" value="2"/>
</dbReference>
<dbReference type="Pfam" id="PF13185">
    <property type="entry name" value="GAF_2"/>
    <property type="match status" value="1"/>
</dbReference>
<dbReference type="Pfam" id="PF00512">
    <property type="entry name" value="HisKA"/>
    <property type="match status" value="1"/>
</dbReference>
<dbReference type="InterPro" id="IPR004358">
    <property type="entry name" value="Sig_transdc_His_kin-like_C"/>
</dbReference>
<feature type="transmembrane region" description="Helical" evidence="7">
    <location>
        <begin position="329"/>
        <end position="351"/>
    </location>
</feature>
<evidence type="ECO:0000256" key="1">
    <source>
        <dbReference type="ARBA" id="ARBA00000085"/>
    </source>
</evidence>
<dbReference type="PANTHER" id="PTHR43304">
    <property type="entry name" value="PHYTOCHROME-LIKE PROTEIN CPH1"/>
    <property type="match status" value="1"/>
</dbReference>
<dbReference type="InterPro" id="IPR036890">
    <property type="entry name" value="HATPase_C_sf"/>
</dbReference>
<dbReference type="SMART" id="SM00065">
    <property type="entry name" value="GAF"/>
    <property type="match status" value="1"/>
</dbReference>
<dbReference type="Pfam" id="PF00072">
    <property type="entry name" value="Response_reg"/>
    <property type="match status" value="1"/>
</dbReference>
<dbReference type="CDD" id="cd00082">
    <property type="entry name" value="HisKA"/>
    <property type="match status" value="1"/>
</dbReference>
<dbReference type="InterPro" id="IPR005467">
    <property type="entry name" value="His_kinase_dom"/>
</dbReference>
<dbReference type="InterPro" id="IPR036097">
    <property type="entry name" value="HisK_dim/P_sf"/>
</dbReference>
<feature type="transmembrane region" description="Helical" evidence="7">
    <location>
        <begin position="66"/>
        <end position="86"/>
    </location>
</feature>
<evidence type="ECO:0000313" key="12">
    <source>
        <dbReference type="EMBL" id="SHO53744.1"/>
    </source>
</evidence>
<keyword evidence="13" id="KW-1185">Reference proteome</keyword>
<dbReference type="EC" id="2.7.13.3" evidence="2"/>
<dbReference type="InterPro" id="IPR003661">
    <property type="entry name" value="HisK_dim/P_dom"/>
</dbReference>
<evidence type="ECO:0000313" key="13">
    <source>
        <dbReference type="Proteomes" id="UP000184603"/>
    </source>
</evidence>
<keyword evidence="7" id="KW-0812">Transmembrane</keyword>
<dbReference type="InterPro" id="IPR003018">
    <property type="entry name" value="GAF"/>
</dbReference>
<dbReference type="Pfam" id="PF02518">
    <property type="entry name" value="HATPase_c"/>
    <property type="match status" value="1"/>
</dbReference>
<gene>
    <name evidence="12" type="ORF">SAMN02745220_05279</name>
</gene>
<dbReference type="SMART" id="SM00387">
    <property type="entry name" value="HATPase_c"/>
    <property type="match status" value="1"/>
</dbReference>
<dbReference type="Gene3D" id="1.10.287.130">
    <property type="match status" value="1"/>
</dbReference>
<evidence type="ECO:0000256" key="4">
    <source>
        <dbReference type="ARBA" id="ARBA00022679"/>
    </source>
</evidence>
<dbReference type="InterPro" id="IPR003594">
    <property type="entry name" value="HATPase_dom"/>
</dbReference>
<dbReference type="SUPFAM" id="SSF53850">
    <property type="entry name" value="Periplasmic binding protein-like II"/>
    <property type="match status" value="1"/>
</dbReference>
<dbReference type="GO" id="GO:0000155">
    <property type="term" value="F:phosphorelay sensor kinase activity"/>
    <property type="evidence" value="ECO:0007669"/>
    <property type="project" value="InterPro"/>
</dbReference>
<feature type="domain" description="PAC" evidence="11">
    <location>
        <begin position="759"/>
        <end position="809"/>
    </location>
</feature>
<dbReference type="SMART" id="SM00086">
    <property type="entry name" value="PAC"/>
    <property type="match status" value="3"/>
</dbReference>
<dbReference type="SMART" id="SM00091">
    <property type="entry name" value="PAS"/>
    <property type="match status" value="2"/>
</dbReference>
<dbReference type="EMBL" id="FRFE01000072">
    <property type="protein sequence ID" value="SHO53744.1"/>
    <property type="molecule type" value="Genomic_DNA"/>
</dbReference>
<evidence type="ECO:0000259" key="11">
    <source>
        <dbReference type="PROSITE" id="PS50113"/>
    </source>
</evidence>
<keyword evidence="3 6" id="KW-0597">Phosphoprotein</keyword>
<comment type="catalytic activity">
    <reaction evidence="1">
        <text>ATP + protein L-histidine = ADP + protein N-phospho-L-histidine.</text>
        <dbReference type="EC" id="2.7.13.3"/>
    </reaction>
</comment>
<dbReference type="Proteomes" id="UP000184603">
    <property type="component" value="Unassembled WGS sequence"/>
</dbReference>
<dbReference type="Gene3D" id="3.30.565.10">
    <property type="entry name" value="Histidine kinase-like ATPase, C-terminal domain"/>
    <property type="match status" value="1"/>
</dbReference>
<evidence type="ECO:0000259" key="10">
    <source>
        <dbReference type="PROSITE" id="PS50112"/>
    </source>
</evidence>
<dbReference type="SMART" id="SM00388">
    <property type="entry name" value="HisKA"/>
    <property type="match status" value="1"/>
</dbReference>
<dbReference type="SUPFAM" id="SSF52172">
    <property type="entry name" value="CheY-like"/>
    <property type="match status" value="1"/>
</dbReference>
<dbReference type="PRINTS" id="PR00344">
    <property type="entry name" value="BCTRLSENSOR"/>
</dbReference>
<dbReference type="SUPFAM" id="SSF55785">
    <property type="entry name" value="PYP-like sensor domain (PAS domain)"/>
    <property type="match status" value="3"/>
</dbReference>
<dbReference type="Pfam" id="PF00497">
    <property type="entry name" value="SBP_bac_3"/>
    <property type="match status" value="1"/>
</dbReference>
<dbReference type="Gene3D" id="2.10.70.100">
    <property type="match status" value="1"/>
</dbReference>
<dbReference type="CDD" id="cd00130">
    <property type="entry name" value="PAS"/>
    <property type="match status" value="3"/>
</dbReference>
<dbReference type="SMART" id="SM00448">
    <property type="entry name" value="REC"/>
    <property type="match status" value="1"/>
</dbReference>
<feature type="domain" description="Response regulatory" evidence="9">
    <location>
        <begin position="1192"/>
        <end position="1308"/>
    </location>
</feature>
<dbReference type="InterPro" id="IPR000700">
    <property type="entry name" value="PAS-assoc_C"/>
</dbReference>
<evidence type="ECO:0000256" key="6">
    <source>
        <dbReference type="PROSITE-ProRule" id="PRU00169"/>
    </source>
</evidence>
<dbReference type="PROSITE" id="PS50110">
    <property type="entry name" value="RESPONSE_REGULATORY"/>
    <property type="match status" value="1"/>
</dbReference>
<dbReference type="PROSITE" id="PS50113">
    <property type="entry name" value="PAC"/>
    <property type="match status" value="3"/>
</dbReference>
<keyword evidence="5" id="KW-0418">Kinase</keyword>
<dbReference type="InterPro" id="IPR013655">
    <property type="entry name" value="PAS_fold_3"/>
</dbReference>
<dbReference type="NCBIfam" id="TIGR00229">
    <property type="entry name" value="sensory_box"/>
    <property type="match status" value="3"/>
</dbReference>
<dbReference type="PROSITE" id="PS50109">
    <property type="entry name" value="HIS_KIN"/>
    <property type="match status" value="1"/>
</dbReference>
<dbReference type="CDD" id="cd00156">
    <property type="entry name" value="REC"/>
    <property type="match status" value="1"/>
</dbReference>
<feature type="domain" description="PAC" evidence="11">
    <location>
        <begin position="882"/>
        <end position="934"/>
    </location>
</feature>
<dbReference type="InterPro" id="IPR052162">
    <property type="entry name" value="Sensor_kinase/Photoreceptor"/>
</dbReference>
<reference evidence="12 13" key="1">
    <citation type="submission" date="2016-12" db="EMBL/GenBank/DDBJ databases">
        <authorList>
            <person name="Song W.-J."/>
            <person name="Kurnit D.M."/>
        </authorList>
    </citation>
    <scope>NUCLEOTIDE SEQUENCE [LARGE SCALE GENOMIC DNA]</scope>
    <source>
        <strain evidence="12 13">DSM 18488</strain>
    </source>
</reference>
<evidence type="ECO:0000256" key="3">
    <source>
        <dbReference type="ARBA" id="ARBA00022553"/>
    </source>
</evidence>
<dbReference type="SUPFAM" id="SSF47384">
    <property type="entry name" value="Homodimeric domain of signal transducing histidine kinase"/>
    <property type="match status" value="1"/>
</dbReference>
<dbReference type="SUPFAM" id="SSF55874">
    <property type="entry name" value="ATPase domain of HSP90 chaperone/DNA topoisomerase II/histidine kinase"/>
    <property type="match status" value="1"/>
</dbReference>
<dbReference type="SUPFAM" id="SSF55781">
    <property type="entry name" value="GAF domain-like"/>
    <property type="match status" value="1"/>
</dbReference>
<dbReference type="Pfam" id="PF08447">
    <property type="entry name" value="PAS_3"/>
    <property type="match status" value="1"/>
</dbReference>
<dbReference type="InterPro" id="IPR035965">
    <property type="entry name" value="PAS-like_dom_sf"/>
</dbReference>
<dbReference type="Gene3D" id="3.40.50.2300">
    <property type="match status" value="1"/>
</dbReference>
<dbReference type="SMART" id="SM00062">
    <property type="entry name" value="PBPb"/>
    <property type="match status" value="1"/>
</dbReference>
<name>A0A1M7YM92_9BACT</name>
<dbReference type="InterPro" id="IPR000014">
    <property type="entry name" value="PAS"/>
</dbReference>
<evidence type="ECO:0000256" key="2">
    <source>
        <dbReference type="ARBA" id="ARBA00012438"/>
    </source>
</evidence>
<dbReference type="InterPro" id="IPR001638">
    <property type="entry name" value="Solute-binding_3/MltF_N"/>
</dbReference>
<keyword evidence="7" id="KW-1133">Transmembrane helix</keyword>
<dbReference type="Gene3D" id="3.30.450.40">
    <property type="match status" value="1"/>
</dbReference>
<dbReference type="CDD" id="cd01007">
    <property type="entry name" value="PBP2_BvgS_HisK_like"/>
    <property type="match status" value="1"/>
</dbReference>
<protein>
    <recommendedName>
        <fullName evidence="2">histidine kinase</fullName>
        <ecNumber evidence="2">2.7.13.3</ecNumber>
    </recommendedName>
</protein>
<sequence length="1311" mass="148151">MKRSVFLFARRFNTVPLKGANGKVSPLSGYQYRPLLSFKVKKYFAPFMEMMKIFFGRIKFLAQHTIILLVIFLLVSCATSCFSALLTTKEREWLKQHEGKITLALESNYAPFVFIDKNGKNSGLATDYLKLIQKKLDFSLQEIKFESFNNIFESAKKNEIDIVNAVTETEDRSRYLLFTKPFIEIPNVIIVKKDKYESLTVEKLQKFKVSAVKNYAITEYLSKNYSYLDMDLVPDDLTALLSVSFNRTDCTILDLATASYLIEENGITNLRVAGNVGYSIKLSIASRKDWPILNQILNKGLEAISADERISIRNKWIPIDHIIFYKSKAFWVIVVCISSIFSFCILSALLWNRALKKQILKHTNLLTSELEERRRIQEVLRQNEIDLNASQQIAHLGSWRLNVETNEVFWTEELYRMYGFDPTLPPPPYTEHINLFTPQSWELLSRSLEKTRRTGVPYELELEMLKKNGRRGWMWVRGEAVKNPKGKVIGLWGAAQDITTRKQREADLKIALEEVHLIREEELALLEASQAIIFCTTFEEAARNIFDKCAKLIGAHSGYVALLAENGQENEVLFLEAGGLPCDVDLNLPMPIRGLREVAYRTNNVVYDNHFADSQWADYMPEGHVQLKNVLFAPIVVDNKTLGLIGIANKPEAFTERDAKIAKSFGELAAVAITYVKTQDSLNKSEEKFRLAFLTSPDAINLNRLEDGVYTEINEGFTKILGYSRQDAIGKSSIELGIWKNTNDRERLVEGLQKNGIVENLEAEFVNKRGDIRIGLMSARVLDINNEKTILSITRDITDKKEIEKKLIKSEEQYREYFEENPAGSYISTPEGQLLACNREYLNIFGFKSKKDAFEMPIPQLFIKPDERVKFINKISKCHDIVNKETTLRRIDGQSIIVNENASGLFDEDGTLKHIRGFLLDISEQRRLETQIQQAQKMESIGTLAGGIAHDFNNILGGILGYAEMAQEACPAGSTVRKDLDQVVKASYRAKELVKQILAFSRQDETDQIPLQPEVIIKEALKLLRSSLPTTIDIQQNIDTESWPILADPTKIHQIITNLCTNAFHAMEETGGTLTISLKNTTLTRAELKSEPHVHPGHFVEITVGDTGPGIAPEIMDKIFDPFFTTKEVGKGTGMGLAVIHGIVKKSNGFVSCRSSVGEGTTFYVYLPVHSDTASPEAEPTPSELTQLGAERVLFIDDDEMVAQMGKTMLERLGYRVTVETSSLEALKNVQDQPERFDLVITDQTMPGMTGSDLARRILQIRPKMPIILCTGYSNQISEEKATIYGIKGFAMKPLAKKDLAALVRNVLDGQ</sequence>
<feature type="domain" description="Histidine kinase" evidence="8">
    <location>
        <begin position="947"/>
        <end position="1171"/>
    </location>
</feature>
<dbReference type="PROSITE" id="PS50112">
    <property type="entry name" value="PAS"/>
    <property type="match status" value="1"/>
</dbReference>
<evidence type="ECO:0000256" key="5">
    <source>
        <dbReference type="ARBA" id="ARBA00022777"/>
    </source>
</evidence>
<dbReference type="InterPro" id="IPR001610">
    <property type="entry name" value="PAC"/>
</dbReference>